<dbReference type="NCBIfam" id="TIGR01630">
    <property type="entry name" value="psiM2_ORF9"/>
    <property type="match status" value="1"/>
</dbReference>
<organism evidence="1 2">
    <name type="scientific">Flavobacterium agricola</name>
    <dbReference type="NCBI Taxonomy" id="2870839"/>
    <lineage>
        <taxon>Bacteria</taxon>
        <taxon>Pseudomonadati</taxon>
        <taxon>Bacteroidota</taxon>
        <taxon>Flavobacteriia</taxon>
        <taxon>Flavobacteriales</taxon>
        <taxon>Flavobacteriaceae</taxon>
        <taxon>Flavobacterium</taxon>
    </lineage>
</organism>
<proteinExistence type="predicted"/>
<dbReference type="EMBL" id="CP081495">
    <property type="protein sequence ID" value="UYW02104.1"/>
    <property type="molecule type" value="Genomic_DNA"/>
</dbReference>
<dbReference type="RefSeq" id="WP_264434594.1">
    <property type="nucleotide sequence ID" value="NZ_CP081495.1"/>
</dbReference>
<gene>
    <name evidence="1" type="primary">terL</name>
    <name evidence="1" type="ORF">K5I29_04170</name>
</gene>
<name>A0ABY6M0M3_9FLAO</name>
<accession>A0ABY6M0M3</accession>
<evidence type="ECO:0000313" key="2">
    <source>
        <dbReference type="Proteomes" id="UP001163328"/>
    </source>
</evidence>
<dbReference type="Proteomes" id="UP001163328">
    <property type="component" value="Chromosome"/>
</dbReference>
<dbReference type="InterPro" id="IPR006517">
    <property type="entry name" value="Phage_terminase_lsu-like_C"/>
</dbReference>
<sequence>MALTEQEYAELEMLLIQQRADQLRASLFEFMKEFWNVIYSNEYEHNWHMEYLCDEYQLVVDKYVLGFETPRLPLDKWYPGFGRNIKKNLVCSISPGTGKSTVISRVSTGWLWANDPGKTEINNTISDSNSNGFSKDSKDIVESNKYKMYFTNVAIRKDVSAKTFFETTKRGIRYSSTTNSNQKTGKHADLLKDDDQMDYNTAQSPTEAKRCIEGFKAMQSRKKDKRRTPYILFMQRLSTNDTVKHALKVFGDDVNYICLPAENKHNNVLPKELNQYYVDGLLDPNRLSLSVLEKEKKGLSDDSKPMSEMAYEIQYNQLEVSAEGLMYGKLKKVPALPDNRNDIIRLSFTDVADTGADYLCTWFFEINQGKIYVFDAIYTQAGSNITIPLLKQKIELNDSMINKIEVNNQGSVFVSVLRSQGANVSGYSNTGNKEARINAHSSFIEFLHFVENNPSPEYQAAVKHLEAFPKTGKAEDGHDDAEDALTEGIRYIYTNFRQLFIRND</sequence>
<evidence type="ECO:0000313" key="1">
    <source>
        <dbReference type="EMBL" id="UYW02104.1"/>
    </source>
</evidence>
<protein>
    <submittedName>
        <fullName evidence="1">Phage terminase large subunit</fullName>
    </submittedName>
</protein>
<reference evidence="1" key="1">
    <citation type="submission" date="2021-08" db="EMBL/GenBank/DDBJ databases">
        <title>Flavobacterium sp. strain CC-SYL302.</title>
        <authorList>
            <person name="Lin S.-Y."/>
            <person name="Lee T.-H."/>
            <person name="Young C.-C."/>
        </authorList>
    </citation>
    <scope>NUCLEOTIDE SEQUENCE</scope>
    <source>
        <strain evidence="1">CC-SYL302</strain>
    </source>
</reference>
<keyword evidence="2" id="KW-1185">Reference proteome</keyword>